<protein>
    <submittedName>
        <fullName evidence="2">Uncharacterized protein</fullName>
    </submittedName>
</protein>
<reference evidence="2" key="1">
    <citation type="submission" date="2020-06" db="EMBL/GenBank/DDBJ databases">
        <authorList>
            <person name="Ji K."/>
            <person name="Li J."/>
        </authorList>
    </citation>
    <scope>NUCLEOTIDE SEQUENCE</scope>
    <source>
        <strain evidence="2">JKM2019</strain>
        <tissue evidence="2">Whole body</tissue>
    </source>
</reference>
<dbReference type="AlphaFoldDB" id="A0A9D4NUK1"/>
<evidence type="ECO:0000256" key="1">
    <source>
        <dbReference type="SAM" id="MobiDB-lite"/>
    </source>
</evidence>
<gene>
    <name evidence="2" type="ORF">HUG17_2611</name>
</gene>
<sequence>MPRKKFRRSNGSRSNNDSIHTSKSTKSNQSSSSSSSNQTSCPNTNDQQQIDLDKIIFGCPFQYFTDNFLTKIYSSIKNEYDQTMTIMPQESYIIDEFELNAFDNFDDFKSFSEWQSLNYVQKKLKQMNIGKKRKSIDHDDEPEWLRNNYYRSNNDTINQLSSQEHQESVSLSLQSKKIDQNLDYNQKRMPKNLCSAKLFNRFTPFGWKTFMIIDNNDTKIYELEHVNNIDHDRKVFVDILKTIDTSSSPWSSSSNNNNDNKKLWQQFPIHKASFLNHSKQIDNEFKLYEESDPLLITMALRNNNNNNGEYDSAKNTQQFMDRFLNILERFYHITYTRRILLIEKQNKEKKSSLILKHNIYNDLQEQYKMEKYNHHHHYGCKFNYHKLL</sequence>
<reference evidence="2" key="2">
    <citation type="journal article" date="2021" name="World Allergy Organ. J.">
        <title>Chromosome-level assembly of Dermatophagoides farinae genome and transcriptome reveals two novel allergens Der f 37 and Der f 39.</title>
        <authorList>
            <person name="Chen J."/>
            <person name="Cai Z."/>
            <person name="Fan D."/>
            <person name="Hu J."/>
            <person name="Hou Y."/>
            <person name="He Y."/>
            <person name="Zhang Z."/>
            <person name="Zhao Z."/>
            <person name="Gao P."/>
            <person name="Hu W."/>
            <person name="Sun J."/>
            <person name="Li J."/>
            <person name="Ji K."/>
        </authorList>
    </citation>
    <scope>NUCLEOTIDE SEQUENCE</scope>
    <source>
        <strain evidence="2">JKM2019</strain>
    </source>
</reference>
<feature type="compositionally biased region" description="Basic residues" evidence="1">
    <location>
        <begin position="1"/>
        <end position="10"/>
    </location>
</feature>
<comment type="caution">
    <text evidence="2">The sequence shown here is derived from an EMBL/GenBank/DDBJ whole genome shotgun (WGS) entry which is preliminary data.</text>
</comment>
<organism evidence="2">
    <name type="scientific">Dermatophagoides farinae</name>
    <name type="common">American house dust mite</name>
    <dbReference type="NCBI Taxonomy" id="6954"/>
    <lineage>
        <taxon>Eukaryota</taxon>
        <taxon>Metazoa</taxon>
        <taxon>Ecdysozoa</taxon>
        <taxon>Arthropoda</taxon>
        <taxon>Chelicerata</taxon>
        <taxon>Arachnida</taxon>
        <taxon>Acari</taxon>
        <taxon>Acariformes</taxon>
        <taxon>Sarcoptiformes</taxon>
        <taxon>Astigmata</taxon>
        <taxon>Psoroptidia</taxon>
        <taxon>Analgoidea</taxon>
        <taxon>Pyroglyphidae</taxon>
        <taxon>Dermatophagoidinae</taxon>
        <taxon>Dermatophagoides</taxon>
    </lineage>
</organism>
<feature type="region of interest" description="Disordered" evidence="1">
    <location>
        <begin position="1"/>
        <end position="46"/>
    </location>
</feature>
<dbReference type="Proteomes" id="UP000828236">
    <property type="component" value="Unassembled WGS sequence"/>
</dbReference>
<dbReference type="EMBL" id="SDOV01000007">
    <property type="protein sequence ID" value="KAH7638578.1"/>
    <property type="molecule type" value="Genomic_DNA"/>
</dbReference>
<accession>A0A9D4NUK1</accession>
<evidence type="ECO:0000313" key="2">
    <source>
        <dbReference type="EMBL" id="KAH7638578.1"/>
    </source>
</evidence>
<proteinExistence type="predicted"/>
<feature type="compositionally biased region" description="Low complexity" evidence="1">
    <location>
        <begin position="11"/>
        <end position="40"/>
    </location>
</feature>
<name>A0A9D4NUK1_DERFA</name>